<keyword evidence="3" id="KW-1185">Reference proteome</keyword>
<dbReference type="Proteomes" id="UP000887013">
    <property type="component" value="Unassembled WGS sequence"/>
</dbReference>
<gene>
    <name evidence="2" type="ORF">NPIL_152241</name>
</gene>
<protein>
    <submittedName>
        <fullName evidence="2">Uncharacterized protein</fullName>
    </submittedName>
</protein>
<dbReference type="OrthoDB" id="2985014at2759"/>
<dbReference type="AlphaFoldDB" id="A0A8X6NVQ3"/>
<name>A0A8X6NVQ3_NEPPI</name>
<feature type="non-terminal residue" evidence="2">
    <location>
        <position position="50"/>
    </location>
</feature>
<evidence type="ECO:0000313" key="2">
    <source>
        <dbReference type="EMBL" id="GFT37546.1"/>
    </source>
</evidence>
<organism evidence="2 3">
    <name type="scientific">Nephila pilipes</name>
    <name type="common">Giant wood spider</name>
    <name type="synonym">Nephila maculata</name>
    <dbReference type="NCBI Taxonomy" id="299642"/>
    <lineage>
        <taxon>Eukaryota</taxon>
        <taxon>Metazoa</taxon>
        <taxon>Ecdysozoa</taxon>
        <taxon>Arthropoda</taxon>
        <taxon>Chelicerata</taxon>
        <taxon>Arachnida</taxon>
        <taxon>Araneae</taxon>
        <taxon>Araneomorphae</taxon>
        <taxon>Entelegynae</taxon>
        <taxon>Araneoidea</taxon>
        <taxon>Nephilidae</taxon>
        <taxon>Nephila</taxon>
    </lineage>
</organism>
<comment type="caution">
    <text evidence="2">The sequence shown here is derived from an EMBL/GenBank/DDBJ whole genome shotgun (WGS) entry which is preliminary data.</text>
</comment>
<feature type="compositionally biased region" description="Basic and acidic residues" evidence="1">
    <location>
        <begin position="10"/>
        <end position="19"/>
    </location>
</feature>
<proteinExistence type="predicted"/>
<sequence length="50" mass="5684">MGKEVNNIGKHQDESEQKQIDGNVIELQFPHTPEKSQYINGCTDKVIKQS</sequence>
<reference evidence="2" key="1">
    <citation type="submission" date="2020-08" db="EMBL/GenBank/DDBJ databases">
        <title>Multicomponent nature underlies the extraordinary mechanical properties of spider dragline silk.</title>
        <authorList>
            <person name="Kono N."/>
            <person name="Nakamura H."/>
            <person name="Mori M."/>
            <person name="Yoshida Y."/>
            <person name="Ohtoshi R."/>
            <person name="Malay A.D."/>
            <person name="Moran D.A.P."/>
            <person name="Tomita M."/>
            <person name="Numata K."/>
            <person name="Arakawa K."/>
        </authorList>
    </citation>
    <scope>NUCLEOTIDE SEQUENCE</scope>
</reference>
<accession>A0A8X6NVQ3</accession>
<dbReference type="EMBL" id="BMAW01014116">
    <property type="protein sequence ID" value="GFT37546.1"/>
    <property type="molecule type" value="Genomic_DNA"/>
</dbReference>
<evidence type="ECO:0000256" key="1">
    <source>
        <dbReference type="SAM" id="MobiDB-lite"/>
    </source>
</evidence>
<evidence type="ECO:0000313" key="3">
    <source>
        <dbReference type="Proteomes" id="UP000887013"/>
    </source>
</evidence>
<feature type="region of interest" description="Disordered" evidence="1">
    <location>
        <begin position="1"/>
        <end position="22"/>
    </location>
</feature>